<feature type="transmembrane region" description="Helical" evidence="8">
    <location>
        <begin position="220"/>
        <end position="242"/>
    </location>
</feature>
<dbReference type="EMBL" id="LT629763">
    <property type="protein sequence ID" value="SDR98026.1"/>
    <property type="molecule type" value="Genomic_DNA"/>
</dbReference>
<evidence type="ECO:0000256" key="8">
    <source>
        <dbReference type="SAM" id="Phobius"/>
    </source>
</evidence>
<keyword evidence="5 8" id="KW-0812">Transmembrane</keyword>
<comment type="similarity">
    <text evidence="2">Belongs to the autoinducer-2 exporter (AI-2E) (TC 2.A.86) family.</text>
</comment>
<reference evidence="10" key="1">
    <citation type="submission" date="2016-10" db="EMBL/GenBank/DDBJ databases">
        <authorList>
            <person name="Varghese N."/>
            <person name="Submissions S."/>
        </authorList>
    </citation>
    <scope>NUCLEOTIDE SEQUENCE [LARGE SCALE GENOMIC DNA]</scope>
    <source>
        <strain evidence="10">JCM 14963</strain>
    </source>
</reference>
<gene>
    <name evidence="9" type="ORF">SAMN05216271_0874</name>
</gene>
<dbReference type="STRING" id="472181.SAMN05216271_0874"/>
<keyword evidence="6 8" id="KW-1133">Transmembrane helix</keyword>
<dbReference type="PANTHER" id="PTHR21716">
    <property type="entry name" value="TRANSMEMBRANE PROTEIN"/>
    <property type="match status" value="1"/>
</dbReference>
<keyword evidence="7 8" id="KW-0472">Membrane</keyword>
<name>A0A1H1NGA3_9GAMM</name>
<organism evidence="9 10">
    <name type="scientific">Halopseudomonas sabulinigri</name>
    <dbReference type="NCBI Taxonomy" id="472181"/>
    <lineage>
        <taxon>Bacteria</taxon>
        <taxon>Pseudomonadati</taxon>
        <taxon>Pseudomonadota</taxon>
        <taxon>Gammaproteobacteria</taxon>
        <taxon>Pseudomonadales</taxon>
        <taxon>Pseudomonadaceae</taxon>
        <taxon>Halopseudomonas</taxon>
    </lineage>
</organism>
<accession>A0A1H1NGA3</accession>
<feature type="transmembrane region" description="Helical" evidence="8">
    <location>
        <begin position="12"/>
        <end position="32"/>
    </location>
</feature>
<comment type="subcellular location">
    <subcellularLocation>
        <location evidence="1">Cell membrane</location>
        <topology evidence="1">Multi-pass membrane protein</topology>
    </subcellularLocation>
</comment>
<feature type="transmembrane region" description="Helical" evidence="8">
    <location>
        <begin position="306"/>
        <end position="326"/>
    </location>
</feature>
<feature type="transmembrane region" description="Helical" evidence="8">
    <location>
        <begin position="282"/>
        <end position="299"/>
    </location>
</feature>
<keyword evidence="4" id="KW-1003">Cell membrane</keyword>
<dbReference type="GO" id="GO:0005886">
    <property type="term" value="C:plasma membrane"/>
    <property type="evidence" value="ECO:0007669"/>
    <property type="project" value="UniProtKB-SubCell"/>
</dbReference>
<evidence type="ECO:0000256" key="3">
    <source>
        <dbReference type="ARBA" id="ARBA00022448"/>
    </source>
</evidence>
<dbReference type="AlphaFoldDB" id="A0A1H1NGA3"/>
<sequence length="367" mass="38202">MDELKPGNPAPTTPIIDIAIRLGVIAFLVYLAMRVFSPFLGLMAWAVILAVSLYPLNAKLVKRMGGRSGRAATLLVLCILLVLGVPTVLLTLSLVDHAMSSYQALQNGTLTIRGPGPNVANWPLVGERVDATWRAASDNAMLFASQHEEQLREFSRRAVAALGGAVKTMLSFLAAFIVGGIMLAYAQPGADSTRRIFSRICGPQVGPELHALSVATIRSVAVGVVGVAFIQSVLLGVGFLIAGIPAAGLLALGVLVLGIMQLPAAIFVIPAIAWLWMAGDGGVVANIVLSVYLLAAGLVDNVLKPLLLGRGLAVPMPVILLGALGGMVTSGLVGLFVGAVILAVGYQVFVAWVYESEPATGKDSPLE</sequence>
<feature type="transmembrane region" description="Helical" evidence="8">
    <location>
        <begin position="159"/>
        <end position="185"/>
    </location>
</feature>
<evidence type="ECO:0000256" key="4">
    <source>
        <dbReference type="ARBA" id="ARBA00022475"/>
    </source>
</evidence>
<dbReference type="RefSeq" id="WP_092284190.1">
    <property type="nucleotide sequence ID" value="NZ_LT629763.1"/>
</dbReference>
<dbReference type="Proteomes" id="UP000243413">
    <property type="component" value="Chromosome I"/>
</dbReference>
<keyword evidence="3" id="KW-0813">Transport</keyword>
<evidence type="ECO:0000256" key="7">
    <source>
        <dbReference type="ARBA" id="ARBA00023136"/>
    </source>
</evidence>
<protein>
    <submittedName>
        <fullName evidence="9">Predicted PurR-regulated permease PerM</fullName>
    </submittedName>
</protein>
<dbReference type="OrthoDB" id="5298283at2"/>
<evidence type="ECO:0000256" key="6">
    <source>
        <dbReference type="ARBA" id="ARBA00022989"/>
    </source>
</evidence>
<dbReference type="PANTHER" id="PTHR21716:SF67">
    <property type="entry name" value="TRANSPORT PROTEIN YDIK-RELATED"/>
    <property type="match status" value="1"/>
</dbReference>
<proteinExistence type="inferred from homology"/>
<feature type="transmembrane region" description="Helical" evidence="8">
    <location>
        <begin position="39"/>
        <end position="56"/>
    </location>
</feature>
<evidence type="ECO:0000256" key="5">
    <source>
        <dbReference type="ARBA" id="ARBA00022692"/>
    </source>
</evidence>
<feature type="transmembrane region" description="Helical" evidence="8">
    <location>
        <begin position="249"/>
        <end position="276"/>
    </location>
</feature>
<evidence type="ECO:0000256" key="2">
    <source>
        <dbReference type="ARBA" id="ARBA00009773"/>
    </source>
</evidence>
<feature type="transmembrane region" description="Helical" evidence="8">
    <location>
        <begin position="332"/>
        <end position="354"/>
    </location>
</feature>
<evidence type="ECO:0000313" key="10">
    <source>
        <dbReference type="Proteomes" id="UP000243413"/>
    </source>
</evidence>
<evidence type="ECO:0000256" key="1">
    <source>
        <dbReference type="ARBA" id="ARBA00004651"/>
    </source>
</evidence>
<evidence type="ECO:0000313" key="9">
    <source>
        <dbReference type="EMBL" id="SDR98026.1"/>
    </source>
</evidence>
<dbReference type="Pfam" id="PF01594">
    <property type="entry name" value="AI-2E_transport"/>
    <property type="match status" value="1"/>
</dbReference>
<dbReference type="InterPro" id="IPR002549">
    <property type="entry name" value="AI-2E-like"/>
</dbReference>
<feature type="transmembrane region" description="Helical" evidence="8">
    <location>
        <begin position="71"/>
        <end position="95"/>
    </location>
</feature>